<dbReference type="InterPro" id="IPR058240">
    <property type="entry name" value="rSAM_sf"/>
</dbReference>
<dbReference type="SFLD" id="SFLDG01082">
    <property type="entry name" value="B12-binding_domain_containing"/>
    <property type="match status" value="1"/>
</dbReference>
<dbReference type="SUPFAM" id="SSF102114">
    <property type="entry name" value="Radical SAM enzymes"/>
    <property type="match status" value="1"/>
</dbReference>
<dbReference type="PANTHER" id="PTHR43020">
    <property type="entry name" value="CDK5 REGULATORY SUBUNIT-ASSOCIATED PROTEIN 1"/>
    <property type="match status" value="1"/>
</dbReference>
<gene>
    <name evidence="2" type="ORF">OESDEN_17465</name>
</gene>
<accession>A0A0B1SI02</accession>
<feature type="non-terminal residue" evidence="2">
    <location>
        <position position="168"/>
    </location>
</feature>
<dbReference type="GO" id="GO:0005829">
    <property type="term" value="C:cytosol"/>
    <property type="evidence" value="ECO:0007669"/>
    <property type="project" value="TreeGrafter"/>
</dbReference>
<dbReference type="Proteomes" id="UP000053660">
    <property type="component" value="Unassembled WGS sequence"/>
</dbReference>
<dbReference type="AlphaFoldDB" id="A0A0B1SI02"/>
<proteinExistence type="predicted"/>
<dbReference type="SFLD" id="SFLDS00029">
    <property type="entry name" value="Radical_SAM"/>
    <property type="match status" value="1"/>
</dbReference>
<reference evidence="2 3" key="1">
    <citation type="submission" date="2014-03" db="EMBL/GenBank/DDBJ databases">
        <title>Draft genome of the hookworm Oesophagostomum dentatum.</title>
        <authorList>
            <person name="Mitreva M."/>
        </authorList>
    </citation>
    <scope>NUCLEOTIDE SEQUENCE [LARGE SCALE GENOMIC DNA]</scope>
    <source>
        <strain evidence="2 3">OD-Hann</strain>
    </source>
</reference>
<evidence type="ECO:0000313" key="2">
    <source>
        <dbReference type="EMBL" id="KHJ82840.1"/>
    </source>
</evidence>
<dbReference type="EMBL" id="KN576821">
    <property type="protein sequence ID" value="KHJ82840.1"/>
    <property type="molecule type" value="Genomic_DNA"/>
</dbReference>
<evidence type="ECO:0000259" key="1">
    <source>
        <dbReference type="PROSITE" id="PS51918"/>
    </source>
</evidence>
<evidence type="ECO:0000313" key="3">
    <source>
        <dbReference type="Proteomes" id="UP000053660"/>
    </source>
</evidence>
<sequence>MRGCDNMCTYCVVPLTRGRERSRPIDSIIEEVRRLSYEGVKQVTLLGQNVNSYRDMSESVHVMGEPVTTTTVPGFSTVYKPKIGGRTFLTLLDKISEVDPEMRIRFTSPHPKDFPVEVIQLIKERPNICNQLHLPAQSGDDAVLERMGRGYTRELYTGLVENIRQILP</sequence>
<dbReference type="Pfam" id="PF04055">
    <property type="entry name" value="Radical_SAM"/>
    <property type="match status" value="1"/>
</dbReference>
<dbReference type="GO" id="GO:0035597">
    <property type="term" value="F:tRNA-2-methylthio-N(6)-dimethylallyladenosine(37) synthase activity"/>
    <property type="evidence" value="ECO:0007669"/>
    <property type="project" value="TreeGrafter"/>
</dbReference>
<feature type="domain" description="Radical SAM core" evidence="1">
    <location>
        <begin position="1"/>
        <end position="168"/>
    </location>
</feature>
<dbReference type="PANTHER" id="PTHR43020:SF2">
    <property type="entry name" value="MITOCHONDRIAL TRNA METHYLTHIOTRANSFERASE CDK5RAP1"/>
    <property type="match status" value="1"/>
</dbReference>
<dbReference type="GO" id="GO:0051536">
    <property type="term" value="F:iron-sulfur cluster binding"/>
    <property type="evidence" value="ECO:0007669"/>
    <property type="project" value="InterPro"/>
</dbReference>
<organism evidence="2 3">
    <name type="scientific">Oesophagostomum dentatum</name>
    <name type="common">Nodular worm</name>
    <dbReference type="NCBI Taxonomy" id="61180"/>
    <lineage>
        <taxon>Eukaryota</taxon>
        <taxon>Metazoa</taxon>
        <taxon>Ecdysozoa</taxon>
        <taxon>Nematoda</taxon>
        <taxon>Chromadorea</taxon>
        <taxon>Rhabditida</taxon>
        <taxon>Rhabditina</taxon>
        <taxon>Rhabditomorpha</taxon>
        <taxon>Strongyloidea</taxon>
        <taxon>Strongylidae</taxon>
        <taxon>Oesophagostomum</taxon>
    </lineage>
</organism>
<dbReference type="InterPro" id="IPR007197">
    <property type="entry name" value="rSAM"/>
</dbReference>
<protein>
    <recommendedName>
        <fullName evidence="1">Radical SAM core domain-containing protein</fullName>
    </recommendedName>
</protein>
<keyword evidence="3" id="KW-1185">Reference proteome</keyword>
<dbReference type="GO" id="GO:0005739">
    <property type="term" value="C:mitochondrion"/>
    <property type="evidence" value="ECO:0007669"/>
    <property type="project" value="TreeGrafter"/>
</dbReference>
<dbReference type="PROSITE" id="PS51918">
    <property type="entry name" value="RADICAL_SAM"/>
    <property type="match status" value="1"/>
</dbReference>
<dbReference type="InterPro" id="IPR023404">
    <property type="entry name" value="rSAM_horseshoe"/>
</dbReference>
<dbReference type="OrthoDB" id="190098at2759"/>
<name>A0A0B1SI02_OESDE</name>
<dbReference type="Gene3D" id="3.80.30.20">
    <property type="entry name" value="tm_1862 like domain"/>
    <property type="match status" value="1"/>
</dbReference>